<accession>A0A6S7BDK2</accession>
<proteinExistence type="predicted"/>
<dbReference type="AlphaFoldDB" id="A0A6S7BDK2"/>
<dbReference type="RefSeq" id="WP_175106663.1">
    <property type="nucleotide sequence ID" value="NZ_CADIKM010000024.1"/>
</dbReference>
<gene>
    <name evidence="1" type="ORF">LMG28138_04127</name>
</gene>
<organism evidence="1 2">
    <name type="scientific">Pararobbsia alpina</name>
    <dbReference type="NCBI Taxonomy" id="621374"/>
    <lineage>
        <taxon>Bacteria</taxon>
        <taxon>Pseudomonadati</taxon>
        <taxon>Pseudomonadota</taxon>
        <taxon>Betaproteobacteria</taxon>
        <taxon>Burkholderiales</taxon>
        <taxon>Burkholderiaceae</taxon>
        <taxon>Pararobbsia</taxon>
    </lineage>
</organism>
<sequence>MPIPNKRRRDSVAETFLSAVKRCEPFAQLNTKLARARSQDEPVLYAQVLPGLDVLLCPVRGAQPPYPEIGELRRACLDSIEHALEQPIAGLDNGGYWYEANGLGFLIFASIARKKVLSEFGAAGSAGQLAPSAPDAP</sequence>
<evidence type="ECO:0000313" key="2">
    <source>
        <dbReference type="Proteomes" id="UP000494115"/>
    </source>
</evidence>
<protein>
    <submittedName>
        <fullName evidence="1">Uncharacterized protein</fullName>
    </submittedName>
</protein>
<reference evidence="1 2" key="1">
    <citation type="submission" date="2020-04" db="EMBL/GenBank/DDBJ databases">
        <authorList>
            <person name="De Canck E."/>
        </authorList>
    </citation>
    <scope>NUCLEOTIDE SEQUENCE [LARGE SCALE GENOMIC DNA]</scope>
    <source>
        <strain evidence="1 2">LMG 28138</strain>
    </source>
</reference>
<dbReference type="Proteomes" id="UP000494115">
    <property type="component" value="Unassembled WGS sequence"/>
</dbReference>
<keyword evidence="2" id="KW-1185">Reference proteome</keyword>
<evidence type="ECO:0000313" key="1">
    <source>
        <dbReference type="EMBL" id="CAB3796677.1"/>
    </source>
</evidence>
<name>A0A6S7BDK2_9BURK</name>
<dbReference type="EMBL" id="CADIKM010000024">
    <property type="protein sequence ID" value="CAB3796677.1"/>
    <property type="molecule type" value="Genomic_DNA"/>
</dbReference>